<evidence type="ECO:0000256" key="5">
    <source>
        <dbReference type="ARBA" id="ARBA00022989"/>
    </source>
</evidence>
<feature type="transmembrane region" description="Helical" evidence="7">
    <location>
        <begin position="12"/>
        <end position="33"/>
    </location>
</feature>
<evidence type="ECO:0000313" key="9">
    <source>
        <dbReference type="EMBL" id="KXB73322.1"/>
    </source>
</evidence>
<reference evidence="10" key="1">
    <citation type="submission" date="2016-01" db="EMBL/GenBank/DDBJ databases">
        <authorList>
            <person name="Mitreva M."/>
            <person name="Pepin K.H."/>
            <person name="Mihindukulasuriya K.A."/>
            <person name="Fulton R."/>
            <person name="Fronick C."/>
            <person name="O'Laughlin M."/>
            <person name="Miner T."/>
            <person name="Herter B."/>
            <person name="Rosa B.A."/>
            <person name="Cordes M."/>
            <person name="Tomlinson C."/>
            <person name="Wollam A."/>
            <person name="Palsikar V.B."/>
            <person name="Mardis E.R."/>
            <person name="Wilson R.K."/>
        </authorList>
    </citation>
    <scope>NUCLEOTIDE SEQUENCE [LARGE SCALE GENOMIC DNA]</scope>
    <source>
        <strain evidence="10">KA00683</strain>
    </source>
</reference>
<evidence type="ECO:0000256" key="4">
    <source>
        <dbReference type="ARBA" id="ARBA00022692"/>
    </source>
</evidence>
<dbReference type="Proteomes" id="UP000070224">
    <property type="component" value="Unassembled WGS sequence"/>
</dbReference>
<dbReference type="InterPro" id="IPR005115">
    <property type="entry name" value="Gly_transporter"/>
</dbReference>
<comment type="similarity">
    <text evidence="2">Belongs to the UPF0126 family.</text>
</comment>
<feature type="transmembrane region" description="Helical" evidence="7">
    <location>
        <begin position="124"/>
        <end position="145"/>
    </location>
</feature>
<sequence>MKFAHLVDVNDFVNWCDYLGTLAFAISGIRLAAGKGLDWFGAYVVGFVTAVGGGTIRDILLDIKPFWLVQPSYLIITALGLIFTIIFRRQVVRLNHSLFVFDAIGLGLFVVVGVAKSYAAGFPWWVAVIMGTVTGSFGGLLRDVLINETPLIFRTDFYASACVLGSIIYVLMGRYSSLPIEWVQFISAISVFIFRVLAVVLHIQLPTFNPKLTEKSEQEKGVS</sequence>
<feature type="transmembrane region" description="Helical" evidence="7">
    <location>
        <begin position="66"/>
        <end position="87"/>
    </location>
</feature>
<protein>
    <recommendedName>
        <fullName evidence="8">Glycine transporter domain-containing protein</fullName>
    </recommendedName>
</protein>
<gene>
    <name evidence="9" type="ORF">HMPREF3185_02114</name>
</gene>
<feature type="transmembrane region" description="Helical" evidence="7">
    <location>
        <begin position="182"/>
        <end position="203"/>
    </location>
</feature>
<keyword evidence="10" id="KW-1185">Reference proteome</keyword>
<comment type="subcellular location">
    <subcellularLocation>
        <location evidence="1">Cell membrane</location>
        <topology evidence="1">Multi-pass membrane protein</topology>
    </subcellularLocation>
</comment>
<dbReference type="AlphaFoldDB" id="A0A134B062"/>
<keyword evidence="6 7" id="KW-0472">Membrane</keyword>
<proteinExistence type="inferred from homology"/>
<dbReference type="OrthoDB" id="9791874at2"/>
<feature type="transmembrane region" description="Helical" evidence="7">
    <location>
        <begin position="40"/>
        <end position="60"/>
    </location>
</feature>
<evidence type="ECO:0000256" key="6">
    <source>
        <dbReference type="ARBA" id="ARBA00023136"/>
    </source>
</evidence>
<dbReference type="PANTHER" id="PTHR30506">
    <property type="entry name" value="INNER MEMBRANE PROTEIN"/>
    <property type="match status" value="1"/>
</dbReference>
<dbReference type="RefSeq" id="WP_009433005.1">
    <property type="nucleotide sequence ID" value="NZ_KQ960466.1"/>
</dbReference>
<evidence type="ECO:0000256" key="3">
    <source>
        <dbReference type="ARBA" id="ARBA00022475"/>
    </source>
</evidence>
<feature type="transmembrane region" description="Helical" evidence="7">
    <location>
        <begin position="157"/>
        <end position="176"/>
    </location>
</feature>
<keyword evidence="4 7" id="KW-0812">Transmembrane</keyword>
<keyword evidence="3" id="KW-1003">Cell membrane</keyword>
<dbReference type="PANTHER" id="PTHR30506:SF3">
    <property type="entry name" value="UPF0126 INNER MEMBRANE PROTEIN YADS-RELATED"/>
    <property type="match status" value="1"/>
</dbReference>
<accession>A0A134B062</accession>
<evidence type="ECO:0000256" key="7">
    <source>
        <dbReference type="SAM" id="Phobius"/>
    </source>
</evidence>
<feature type="domain" description="Glycine transporter" evidence="8">
    <location>
        <begin position="15"/>
        <end position="88"/>
    </location>
</feature>
<dbReference type="GO" id="GO:0005886">
    <property type="term" value="C:plasma membrane"/>
    <property type="evidence" value="ECO:0007669"/>
    <property type="project" value="UniProtKB-SubCell"/>
</dbReference>
<organism evidence="9 10">
    <name type="scientific">Porphyromonas somerae</name>
    <dbReference type="NCBI Taxonomy" id="322095"/>
    <lineage>
        <taxon>Bacteria</taxon>
        <taxon>Pseudomonadati</taxon>
        <taxon>Bacteroidota</taxon>
        <taxon>Bacteroidia</taxon>
        <taxon>Bacteroidales</taxon>
        <taxon>Porphyromonadaceae</taxon>
        <taxon>Porphyromonas</taxon>
    </lineage>
</organism>
<evidence type="ECO:0000313" key="10">
    <source>
        <dbReference type="Proteomes" id="UP000070224"/>
    </source>
</evidence>
<keyword evidence="5 7" id="KW-1133">Transmembrane helix</keyword>
<feature type="transmembrane region" description="Helical" evidence="7">
    <location>
        <begin position="99"/>
        <end position="118"/>
    </location>
</feature>
<dbReference type="Pfam" id="PF03458">
    <property type="entry name" value="Gly_transporter"/>
    <property type="match status" value="2"/>
</dbReference>
<feature type="domain" description="Glycine transporter" evidence="8">
    <location>
        <begin position="100"/>
        <end position="172"/>
    </location>
</feature>
<dbReference type="PATRIC" id="fig|322095.3.peg.2085"/>
<evidence type="ECO:0000256" key="1">
    <source>
        <dbReference type="ARBA" id="ARBA00004651"/>
    </source>
</evidence>
<evidence type="ECO:0000259" key="8">
    <source>
        <dbReference type="Pfam" id="PF03458"/>
    </source>
</evidence>
<name>A0A134B062_9PORP</name>
<comment type="caution">
    <text evidence="9">The sequence shown here is derived from an EMBL/GenBank/DDBJ whole genome shotgun (WGS) entry which is preliminary data.</text>
</comment>
<evidence type="ECO:0000256" key="2">
    <source>
        <dbReference type="ARBA" id="ARBA00008193"/>
    </source>
</evidence>
<dbReference type="STRING" id="322095.HMPREF3185_02114"/>
<dbReference type="EMBL" id="LSDK01000141">
    <property type="protein sequence ID" value="KXB73322.1"/>
    <property type="molecule type" value="Genomic_DNA"/>
</dbReference>